<proteinExistence type="predicted"/>
<reference evidence="2 3" key="1">
    <citation type="submission" date="2017-07" db="EMBL/GenBank/DDBJ databases">
        <title>Fictibacillus sp. nov. GDSW-R2A3 Genome sequencing and assembly.</title>
        <authorList>
            <person name="Mayilraj S."/>
        </authorList>
    </citation>
    <scope>NUCLEOTIDE SEQUENCE [LARGE SCALE GENOMIC DNA]</scope>
    <source>
        <strain evidence="2 3">GDSW-R2A3</strain>
    </source>
</reference>
<keyword evidence="3" id="KW-1185">Reference proteome</keyword>
<gene>
    <name evidence="2" type="ORF">CGZ90_11885</name>
</gene>
<dbReference type="Proteomes" id="UP000215059">
    <property type="component" value="Unassembled WGS sequence"/>
</dbReference>
<name>A0A235F8I6_9BACL</name>
<keyword evidence="1" id="KW-0812">Transmembrane</keyword>
<dbReference type="AlphaFoldDB" id="A0A235F8I6"/>
<evidence type="ECO:0000313" key="3">
    <source>
        <dbReference type="Proteomes" id="UP000215059"/>
    </source>
</evidence>
<evidence type="ECO:0000256" key="1">
    <source>
        <dbReference type="SAM" id="Phobius"/>
    </source>
</evidence>
<dbReference type="EMBL" id="NOII01000003">
    <property type="protein sequence ID" value="OYD57374.1"/>
    <property type="molecule type" value="Genomic_DNA"/>
</dbReference>
<sequence length="377" mass="42422">MSLFKWELKKIFQQKTIYIVAVFLLGFLSLNAFDREDRSANREVYREWAGPFTAGKLEKANKLNEELTKKLPENEDLGVLSARERVEYGLGETLAYSQNSVDQAKNAMARLDKRIKKAEAKGDDSAVSKLKLEKQMFSKVEVNTFAYHDAPQEVVDTVNTFGLVFSGLLLVVGLAGIYSNERSSGVENYILSAKNGREKIMRAKLYAAFLYSLAVVVVWELYSLGVWTYLYGTDGWNLPIQYSFKYYFSPYSMTFTEYHFMQMGLHLLATLALAGVIVIVSMISRSSMIALFGAGVVFGFPVFVESMLGMEDGWVNKLLTYSLTNIMKVEGLFMNFKSVSLLGMPVIAPYIGIAVSIIILALAVYFTRFLIVRKQVA</sequence>
<dbReference type="PANTHER" id="PTHR37305">
    <property type="entry name" value="INTEGRAL MEMBRANE PROTEIN-RELATED"/>
    <property type="match status" value="1"/>
</dbReference>
<feature type="transmembrane region" description="Helical" evidence="1">
    <location>
        <begin position="260"/>
        <end position="280"/>
    </location>
</feature>
<keyword evidence="1" id="KW-1133">Transmembrane helix</keyword>
<feature type="transmembrane region" description="Helical" evidence="1">
    <location>
        <begin position="347"/>
        <end position="371"/>
    </location>
</feature>
<keyword evidence="1" id="KW-0472">Membrane</keyword>
<dbReference type="RefSeq" id="WP_094252723.1">
    <property type="nucleotide sequence ID" value="NZ_JBHLXL010000001.1"/>
</dbReference>
<organism evidence="2 3">
    <name type="scientific">Fictibacillus aquaticus</name>
    <dbReference type="NCBI Taxonomy" id="2021314"/>
    <lineage>
        <taxon>Bacteria</taxon>
        <taxon>Bacillati</taxon>
        <taxon>Bacillota</taxon>
        <taxon>Bacilli</taxon>
        <taxon>Bacillales</taxon>
        <taxon>Fictibacillaceae</taxon>
        <taxon>Fictibacillus</taxon>
    </lineage>
</organism>
<comment type="caution">
    <text evidence="2">The sequence shown here is derived from an EMBL/GenBank/DDBJ whole genome shotgun (WGS) entry which is preliminary data.</text>
</comment>
<feature type="transmembrane region" description="Helical" evidence="1">
    <location>
        <begin position="287"/>
        <end position="304"/>
    </location>
</feature>
<dbReference type="OrthoDB" id="2357145at2"/>
<accession>A0A235F8I6</accession>
<dbReference type="PANTHER" id="PTHR37305:SF1">
    <property type="entry name" value="MEMBRANE PROTEIN"/>
    <property type="match status" value="1"/>
</dbReference>
<feature type="transmembrane region" description="Helical" evidence="1">
    <location>
        <begin position="205"/>
        <end position="230"/>
    </location>
</feature>
<evidence type="ECO:0000313" key="2">
    <source>
        <dbReference type="EMBL" id="OYD57374.1"/>
    </source>
</evidence>
<protein>
    <submittedName>
        <fullName evidence="2">Uncharacterized protein</fullName>
    </submittedName>
</protein>